<dbReference type="Proteomes" id="UP000015106">
    <property type="component" value="Chromosome 1"/>
</dbReference>
<dbReference type="Gene3D" id="1.20.5.4130">
    <property type="match status" value="1"/>
</dbReference>
<dbReference type="InterPro" id="IPR041118">
    <property type="entry name" value="Rx_N"/>
</dbReference>
<dbReference type="Pfam" id="PF18052">
    <property type="entry name" value="Rx_N"/>
    <property type="match status" value="1"/>
</dbReference>
<keyword evidence="9" id="KW-1185">Reference proteome</keyword>
<keyword evidence="4" id="KW-0547">Nucleotide-binding</keyword>
<evidence type="ECO:0000256" key="4">
    <source>
        <dbReference type="ARBA" id="ARBA00022741"/>
    </source>
</evidence>
<evidence type="ECO:0000256" key="3">
    <source>
        <dbReference type="ARBA" id="ARBA00022737"/>
    </source>
</evidence>
<dbReference type="InterPro" id="IPR002182">
    <property type="entry name" value="NB-ARC"/>
</dbReference>
<dbReference type="Pfam" id="PF00931">
    <property type="entry name" value="NB-ARC"/>
    <property type="match status" value="1"/>
</dbReference>
<evidence type="ECO:0008006" key="10">
    <source>
        <dbReference type="Google" id="ProtNLM"/>
    </source>
</evidence>
<evidence type="ECO:0000313" key="9">
    <source>
        <dbReference type="Proteomes" id="UP000015106"/>
    </source>
</evidence>
<dbReference type="InterPro" id="IPR027417">
    <property type="entry name" value="P-loop_NTPase"/>
</dbReference>
<organism evidence="8 9">
    <name type="scientific">Triticum urartu</name>
    <name type="common">Red wild einkorn</name>
    <name type="synonym">Crithodium urartu</name>
    <dbReference type="NCBI Taxonomy" id="4572"/>
    <lineage>
        <taxon>Eukaryota</taxon>
        <taxon>Viridiplantae</taxon>
        <taxon>Streptophyta</taxon>
        <taxon>Embryophyta</taxon>
        <taxon>Tracheophyta</taxon>
        <taxon>Spermatophyta</taxon>
        <taxon>Magnoliopsida</taxon>
        <taxon>Liliopsida</taxon>
        <taxon>Poales</taxon>
        <taxon>Poaceae</taxon>
        <taxon>BOP clade</taxon>
        <taxon>Pooideae</taxon>
        <taxon>Triticodae</taxon>
        <taxon>Triticeae</taxon>
        <taxon>Triticinae</taxon>
        <taxon>Triticum</taxon>
    </lineage>
</organism>
<dbReference type="AlphaFoldDB" id="A0A8R7NX66"/>
<dbReference type="GO" id="GO:0006952">
    <property type="term" value="P:defense response"/>
    <property type="evidence" value="ECO:0007669"/>
    <property type="project" value="UniProtKB-KW"/>
</dbReference>
<feature type="domain" description="NB-ARC" evidence="6">
    <location>
        <begin position="176"/>
        <end position="244"/>
    </location>
</feature>
<dbReference type="Gramene" id="TuG1812G0100000082.01.T01">
    <property type="protein sequence ID" value="TuG1812G0100000082.01.T01.cds281672"/>
    <property type="gene ID" value="TuG1812G0100000082.01"/>
</dbReference>
<protein>
    <recommendedName>
        <fullName evidence="10">Disease resistance RPP13-like protein 3</fullName>
    </recommendedName>
</protein>
<keyword evidence="3" id="KW-0677">Repeat</keyword>
<evidence type="ECO:0000256" key="5">
    <source>
        <dbReference type="ARBA" id="ARBA00022821"/>
    </source>
</evidence>
<keyword evidence="5" id="KW-0611">Plant defense</keyword>
<dbReference type="PANTHER" id="PTHR19338">
    <property type="entry name" value="TRANSLOCASE OF INNER MITOCHONDRIAL MEMBRANE 13 HOMOLOG"/>
    <property type="match status" value="1"/>
</dbReference>
<dbReference type="InterPro" id="IPR038005">
    <property type="entry name" value="RX-like_CC"/>
</dbReference>
<evidence type="ECO:0000259" key="6">
    <source>
        <dbReference type="Pfam" id="PF00931"/>
    </source>
</evidence>
<proteinExistence type="inferred from homology"/>
<sequence>MEAAMIPLIKKLGGLLADKNNLETHVRNNVKSLITELEMMHAVLYKIGAKPAEQFDEHVLIWGGKLRDLSYHMEDAVDAFIVHVEKHGHDRGSTNMKNRVKKFLRKTTKLFTKGKAFHQISDAIEEAKWVAKELGDLRERYILDAQDNERGDAIDPRLKAVYKDVTELVGIDHVRDELIKKLCDGNERSKDQLRTMSIVGFGGQGKTTLAKAMYDKIKVQFDSVAFVSVSRNPDMTKIFKKILYVL</sequence>
<gene>
    <name evidence="8" type="primary">LOC125540963</name>
</gene>
<reference evidence="8" key="2">
    <citation type="submission" date="2018-03" db="EMBL/GenBank/DDBJ databases">
        <title>The Triticum urartu genome reveals the dynamic nature of wheat genome evolution.</title>
        <authorList>
            <person name="Ling H."/>
            <person name="Ma B."/>
            <person name="Shi X."/>
            <person name="Liu H."/>
            <person name="Dong L."/>
            <person name="Sun H."/>
            <person name="Cao Y."/>
            <person name="Gao Q."/>
            <person name="Zheng S."/>
            <person name="Li Y."/>
            <person name="Yu Y."/>
            <person name="Du H."/>
            <person name="Qi M."/>
            <person name="Li Y."/>
            <person name="Yu H."/>
            <person name="Cui Y."/>
            <person name="Wang N."/>
            <person name="Chen C."/>
            <person name="Wu H."/>
            <person name="Zhao Y."/>
            <person name="Zhang J."/>
            <person name="Li Y."/>
            <person name="Zhou W."/>
            <person name="Zhang B."/>
            <person name="Hu W."/>
            <person name="Eijk M."/>
            <person name="Tang J."/>
            <person name="Witsenboer H."/>
            <person name="Zhao S."/>
            <person name="Li Z."/>
            <person name="Zhang A."/>
            <person name="Wang D."/>
            <person name="Liang C."/>
        </authorList>
    </citation>
    <scope>NUCLEOTIDE SEQUENCE [LARGE SCALE GENOMIC DNA]</scope>
    <source>
        <strain evidence="8">cv. G1812</strain>
    </source>
</reference>
<feature type="domain" description="Disease resistance N-terminal" evidence="7">
    <location>
        <begin position="5"/>
        <end position="93"/>
    </location>
</feature>
<comment type="similarity">
    <text evidence="1">Belongs to the disease resistance NB-LRR family.</text>
</comment>
<dbReference type="GO" id="GO:0043531">
    <property type="term" value="F:ADP binding"/>
    <property type="evidence" value="ECO:0007669"/>
    <property type="project" value="InterPro"/>
</dbReference>
<name>A0A8R7NX66_TRIUA</name>
<keyword evidence="2" id="KW-0433">Leucine-rich repeat</keyword>
<accession>A0A8R7NX66</accession>
<evidence type="ECO:0000313" key="8">
    <source>
        <dbReference type="EnsemblPlants" id="TuG1812G0100000082.01.T01.cds281672"/>
    </source>
</evidence>
<dbReference type="PANTHER" id="PTHR19338:SF21">
    <property type="entry name" value="OS10G0124400 PROTEIN"/>
    <property type="match status" value="1"/>
</dbReference>
<reference evidence="9" key="1">
    <citation type="journal article" date="2013" name="Nature">
        <title>Draft genome of the wheat A-genome progenitor Triticum urartu.</title>
        <authorList>
            <person name="Ling H.Q."/>
            <person name="Zhao S."/>
            <person name="Liu D."/>
            <person name="Wang J."/>
            <person name="Sun H."/>
            <person name="Zhang C."/>
            <person name="Fan H."/>
            <person name="Li D."/>
            <person name="Dong L."/>
            <person name="Tao Y."/>
            <person name="Gao C."/>
            <person name="Wu H."/>
            <person name="Li Y."/>
            <person name="Cui Y."/>
            <person name="Guo X."/>
            <person name="Zheng S."/>
            <person name="Wang B."/>
            <person name="Yu K."/>
            <person name="Liang Q."/>
            <person name="Yang W."/>
            <person name="Lou X."/>
            <person name="Chen J."/>
            <person name="Feng M."/>
            <person name="Jian J."/>
            <person name="Zhang X."/>
            <person name="Luo G."/>
            <person name="Jiang Y."/>
            <person name="Liu J."/>
            <person name="Wang Z."/>
            <person name="Sha Y."/>
            <person name="Zhang B."/>
            <person name="Wu H."/>
            <person name="Tang D."/>
            <person name="Shen Q."/>
            <person name="Xue P."/>
            <person name="Zou S."/>
            <person name="Wang X."/>
            <person name="Liu X."/>
            <person name="Wang F."/>
            <person name="Yang Y."/>
            <person name="An X."/>
            <person name="Dong Z."/>
            <person name="Zhang K."/>
            <person name="Zhang X."/>
            <person name="Luo M.C."/>
            <person name="Dvorak J."/>
            <person name="Tong Y."/>
            <person name="Wang J."/>
            <person name="Yang H."/>
            <person name="Li Z."/>
            <person name="Wang D."/>
            <person name="Zhang A."/>
            <person name="Wang J."/>
        </authorList>
    </citation>
    <scope>NUCLEOTIDE SEQUENCE</scope>
    <source>
        <strain evidence="9">cv. G1812</strain>
    </source>
</reference>
<dbReference type="SUPFAM" id="SSF52540">
    <property type="entry name" value="P-loop containing nucleoside triphosphate hydrolases"/>
    <property type="match status" value="1"/>
</dbReference>
<dbReference type="EnsemblPlants" id="TuG1812G0100000082.01.T01">
    <property type="protein sequence ID" value="TuG1812G0100000082.01.T01.cds281672"/>
    <property type="gene ID" value="TuG1812G0100000082.01"/>
</dbReference>
<dbReference type="Gene3D" id="3.40.50.300">
    <property type="entry name" value="P-loop containing nucleotide triphosphate hydrolases"/>
    <property type="match status" value="1"/>
</dbReference>
<evidence type="ECO:0000256" key="2">
    <source>
        <dbReference type="ARBA" id="ARBA00022614"/>
    </source>
</evidence>
<evidence type="ECO:0000259" key="7">
    <source>
        <dbReference type="Pfam" id="PF18052"/>
    </source>
</evidence>
<dbReference type="CDD" id="cd14798">
    <property type="entry name" value="RX-CC_like"/>
    <property type="match status" value="1"/>
</dbReference>
<evidence type="ECO:0000256" key="1">
    <source>
        <dbReference type="ARBA" id="ARBA00008894"/>
    </source>
</evidence>
<reference evidence="8" key="3">
    <citation type="submission" date="2022-06" db="UniProtKB">
        <authorList>
            <consortium name="EnsemblPlants"/>
        </authorList>
    </citation>
    <scope>IDENTIFICATION</scope>
</reference>